<feature type="transmembrane region" description="Helical" evidence="9">
    <location>
        <begin position="281"/>
        <end position="310"/>
    </location>
</feature>
<dbReference type="RefSeq" id="WP_055257464.1">
    <property type="nucleotide sequence ID" value="NZ_BCMV01000042.1"/>
</dbReference>
<evidence type="ECO:0000313" key="10">
    <source>
        <dbReference type="EMBL" id="CUN59448.1"/>
    </source>
</evidence>
<dbReference type="InterPro" id="IPR004754">
    <property type="entry name" value="Amino_acid_antiprt"/>
</dbReference>
<evidence type="ECO:0000256" key="8">
    <source>
        <dbReference type="ARBA" id="ARBA00023136"/>
    </source>
</evidence>
<feature type="transmembrane region" description="Helical" evidence="9">
    <location>
        <begin position="447"/>
        <end position="468"/>
    </location>
</feature>
<evidence type="ECO:0000256" key="4">
    <source>
        <dbReference type="ARBA" id="ARBA00022475"/>
    </source>
</evidence>
<accession>A0ABM9UN18</accession>
<evidence type="ECO:0000256" key="7">
    <source>
        <dbReference type="ARBA" id="ARBA00022989"/>
    </source>
</evidence>
<comment type="similarity">
    <text evidence="2">Belongs to the amino acid-polyamine-organocation (APC) superfamily. Basic amino acid/polyamine antiporter (APA) (TC 2.A.3.2) family.</text>
</comment>
<evidence type="ECO:0000256" key="9">
    <source>
        <dbReference type="SAM" id="Phobius"/>
    </source>
</evidence>
<keyword evidence="7 9" id="KW-1133">Transmembrane helix</keyword>
<evidence type="ECO:0000256" key="5">
    <source>
        <dbReference type="ARBA" id="ARBA00022692"/>
    </source>
</evidence>
<protein>
    <submittedName>
        <fullName evidence="10">Arginine/ornithine antiporter</fullName>
    </submittedName>
</protein>
<reference evidence="10 11" key="1">
    <citation type="submission" date="2015-09" db="EMBL/GenBank/DDBJ databases">
        <authorList>
            <consortium name="Pathogen Informatics"/>
        </authorList>
    </citation>
    <scope>NUCLEOTIDE SEQUENCE [LARGE SCALE GENOMIC DNA]</scope>
    <source>
        <strain evidence="10 11">2789STDY5834858</strain>
    </source>
</reference>
<sequence length="475" mass="51421">MGNEKKLGLIGLIGIIIGAMVGGAIFSLPSQVVQGAGGFAIIIGWIIAGIGVFSLAFVYQLLSNKKSELTGGIYSYAKEGFGKYIGFNSAWIYFLSSIFGDVAYVSLLFGALSYFFNIFNPNGNNLPSVICGSIIIWIINMLILKGVKQAVFVNTVVTIAKLIPIIVFIVVAIILFHANNFSFEFFGSPSLGSIFTQVKSTMLATLWSFVGIEGAVVVSGRAKKLSDVGKATIIGLSGTIILYILITLLSLGVMNRMHLSQLNNPSMAYILQFAVGKWGAIIINVGLVISLIGALLGWTVITAELPYVAAKDGVMPKFLAKENKFNAPSSSLWFTSIITQILILYSYFSNSGYEILYSIASTAILIPYFLSALFSLKTTIKGDIYIKSSKGKIKDMIASIMAVIYTIWLLYAAGPKYILLNCILFAIGLILFIWAKKESNEKIFNAWYEILIAIIIIIGAVIAIYLMATGVISAT</sequence>
<feature type="transmembrane region" description="Helical" evidence="9">
    <location>
        <begin position="91"/>
        <end position="114"/>
    </location>
</feature>
<proteinExistence type="inferred from homology"/>
<keyword evidence="4" id="KW-1003">Cell membrane</keyword>
<gene>
    <name evidence="10" type="primary">arcD</name>
    <name evidence="10" type="ORF">ERS852473_00576</name>
</gene>
<feature type="transmembrane region" description="Helical" evidence="9">
    <location>
        <begin position="198"/>
        <end position="219"/>
    </location>
</feature>
<dbReference type="Pfam" id="PF13520">
    <property type="entry name" value="AA_permease_2"/>
    <property type="match status" value="1"/>
</dbReference>
<organism evidence="10 11">
    <name type="scientific">Sarcina ventriculi</name>
    <name type="common">Clostridium ventriculi</name>
    <dbReference type="NCBI Taxonomy" id="1267"/>
    <lineage>
        <taxon>Bacteria</taxon>
        <taxon>Bacillati</taxon>
        <taxon>Bacillota</taxon>
        <taxon>Clostridia</taxon>
        <taxon>Eubacteriales</taxon>
        <taxon>Clostridiaceae</taxon>
        <taxon>Sarcina</taxon>
    </lineage>
</organism>
<comment type="subcellular location">
    <subcellularLocation>
        <location evidence="1">Cell membrane</location>
        <topology evidence="1">Multi-pass membrane protein</topology>
    </subcellularLocation>
</comment>
<keyword evidence="3" id="KW-0813">Transport</keyword>
<feature type="transmembrane region" description="Helical" evidence="9">
    <location>
        <begin position="38"/>
        <end position="59"/>
    </location>
</feature>
<keyword evidence="5 9" id="KW-0812">Transmembrane</keyword>
<dbReference type="PIRSF" id="PIRSF006060">
    <property type="entry name" value="AA_transporter"/>
    <property type="match status" value="1"/>
</dbReference>
<keyword evidence="6" id="KW-0029">Amino-acid transport</keyword>
<feature type="transmembrane region" description="Helical" evidence="9">
    <location>
        <begin position="418"/>
        <end position="435"/>
    </location>
</feature>
<dbReference type="PANTHER" id="PTHR42770">
    <property type="entry name" value="AMINO ACID TRANSPORTER-RELATED"/>
    <property type="match status" value="1"/>
</dbReference>
<evidence type="ECO:0000256" key="2">
    <source>
        <dbReference type="ARBA" id="ARBA00008220"/>
    </source>
</evidence>
<dbReference type="InterPro" id="IPR050367">
    <property type="entry name" value="APC_superfamily"/>
</dbReference>
<evidence type="ECO:0000256" key="3">
    <source>
        <dbReference type="ARBA" id="ARBA00022448"/>
    </source>
</evidence>
<feature type="transmembrane region" description="Helical" evidence="9">
    <location>
        <begin position="126"/>
        <end position="144"/>
    </location>
</feature>
<name>A0ABM9UN18_SARVE</name>
<dbReference type="NCBIfam" id="TIGR00905">
    <property type="entry name" value="2A0302"/>
    <property type="match status" value="1"/>
</dbReference>
<feature type="transmembrane region" description="Helical" evidence="9">
    <location>
        <begin position="151"/>
        <end position="178"/>
    </location>
</feature>
<evidence type="ECO:0000256" key="6">
    <source>
        <dbReference type="ARBA" id="ARBA00022970"/>
    </source>
</evidence>
<evidence type="ECO:0000256" key="1">
    <source>
        <dbReference type="ARBA" id="ARBA00004651"/>
    </source>
</evidence>
<dbReference type="Proteomes" id="UP000095488">
    <property type="component" value="Unassembled WGS sequence"/>
</dbReference>
<dbReference type="PANTHER" id="PTHR42770:SF4">
    <property type="entry name" value="ARGININE_ORNITHINE ANTIPORTER-RELATED"/>
    <property type="match status" value="1"/>
</dbReference>
<feature type="transmembrane region" description="Helical" evidence="9">
    <location>
        <begin position="355"/>
        <end position="376"/>
    </location>
</feature>
<dbReference type="InterPro" id="IPR002293">
    <property type="entry name" value="AA/rel_permease1"/>
</dbReference>
<comment type="caution">
    <text evidence="10">The sequence shown here is derived from an EMBL/GenBank/DDBJ whole genome shotgun (WGS) entry which is preliminary data.</text>
</comment>
<keyword evidence="11" id="KW-1185">Reference proteome</keyword>
<evidence type="ECO:0000313" key="11">
    <source>
        <dbReference type="Proteomes" id="UP000095488"/>
    </source>
</evidence>
<keyword evidence="8 9" id="KW-0472">Membrane</keyword>
<feature type="transmembrane region" description="Helical" evidence="9">
    <location>
        <begin position="7"/>
        <end position="26"/>
    </location>
</feature>
<dbReference type="EMBL" id="CYZR01000002">
    <property type="protein sequence ID" value="CUN59448.1"/>
    <property type="molecule type" value="Genomic_DNA"/>
</dbReference>
<feature type="transmembrane region" description="Helical" evidence="9">
    <location>
        <begin position="231"/>
        <end position="254"/>
    </location>
</feature>
<feature type="transmembrane region" description="Helical" evidence="9">
    <location>
        <begin position="396"/>
        <end position="412"/>
    </location>
</feature>
<dbReference type="Gene3D" id="1.20.1740.10">
    <property type="entry name" value="Amino acid/polyamine transporter I"/>
    <property type="match status" value="1"/>
</dbReference>
<feature type="transmembrane region" description="Helical" evidence="9">
    <location>
        <begin position="331"/>
        <end position="349"/>
    </location>
</feature>